<evidence type="ECO:0000313" key="3">
    <source>
        <dbReference type="Proteomes" id="UP000000814"/>
    </source>
</evidence>
<dbReference type="PATRIC" id="fig|272562.8.peg.3022"/>
<accession>Q97FA3</accession>
<dbReference type="CDD" id="cd00077">
    <property type="entry name" value="HDc"/>
    <property type="match status" value="2"/>
</dbReference>
<dbReference type="eggNOG" id="COG2206">
    <property type="taxonomic scope" value="Bacteria"/>
</dbReference>
<feature type="domain" description="HD-GYP" evidence="1">
    <location>
        <begin position="223"/>
        <end position="417"/>
    </location>
</feature>
<dbReference type="SUPFAM" id="SSF109604">
    <property type="entry name" value="HD-domain/PDEase-like"/>
    <property type="match status" value="2"/>
</dbReference>
<dbReference type="EMBL" id="AE001437">
    <property type="protein sequence ID" value="AAK80781.1"/>
    <property type="molecule type" value="Genomic_DNA"/>
</dbReference>
<dbReference type="SMART" id="SM00471">
    <property type="entry name" value="HDc"/>
    <property type="match status" value="2"/>
</dbReference>
<gene>
    <name evidence="2" type="ordered locus">CA_C2837</name>
</gene>
<dbReference type="OrthoDB" id="9804747at2"/>
<dbReference type="RefSeq" id="WP_010966122.1">
    <property type="nucleotide sequence ID" value="NC_003030.1"/>
</dbReference>
<dbReference type="PIR" id="B97249">
    <property type="entry name" value="B97249"/>
</dbReference>
<dbReference type="KEGG" id="cac:CA_C2837"/>
<evidence type="ECO:0000259" key="1">
    <source>
        <dbReference type="PROSITE" id="PS51832"/>
    </source>
</evidence>
<dbReference type="PANTHER" id="PTHR43155">
    <property type="entry name" value="CYCLIC DI-GMP PHOSPHODIESTERASE PA4108-RELATED"/>
    <property type="match status" value="1"/>
</dbReference>
<name>Q97FA3_CLOAB</name>
<dbReference type="Pfam" id="PF13487">
    <property type="entry name" value="HD_5"/>
    <property type="match status" value="2"/>
</dbReference>
<protein>
    <submittedName>
        <fullName evidence="2">Fusion HD-GYP domain and HD-hydrolase domain</fullName>
    </submittedName>
</protein>
<dbReference type="STRING" id="272562.CA_C2837"/>
<evidence type="ECO:0000313" key="2">
    <source>
        <dbReference type="EMBL" id="AAK80781.1"/>
    </source>
</evidence>
<organism evidence="2 3">
    <name type="scientific">Clostridium acetobutylicum (strain ATCC 824 / DSM 792 / JCM 1419 / IAM 19013 / LMG 5710 / NBRC 13948 / NRRL B-527 / VKM B-1787 / 2291 / W)</name>
    <dbReference type="NCBI Taxonomy" id="272562"/>
    <lineage>
        <taxon>Bacteria</taxon>
        <taxon>Bacillati</taxon>
        <taxon>Bacillota</taxon>
        <taxon>Clostridia</taxon>
        <taxon>Eubacteriales</taxon>
        <taxon>Clostridiaceae</taxon>
        <taxon>Clostridium</taxon>
    </lineage>
</organism>
<dbReference type="Proteomes" id="UP000000814">
    <property type="component" value="Chromosome"/>
</dbReference>
<reference evidence="2 3" key="1">
    <citation type="journal article" date="2001" name="J. Bacteriol.">
        <title>Genome sequence and comparative analysis of the solvent-producing bacterium Clostridium acetobutylicum.</title>
        <authorList>
            <person name="Nolling J."/>
            <person name="Breton G."/>
            <person name="Omelchenko M.V."/>
            <person name="Makarova K.S."/>
            <person name="Zeng Q."/>
            <person name="Gibson R."/>
            <person name="Lee H.M."/>
            <person name="Dubois J."/>
            <person name="Qiu D."/>
            <person name="Hitti J."/>
            <person name="Wolf Y.I."/>
            <person name="Tatusov R.L."/>
            <person name="Sabathe F."/>
            <person name="Doucette-Stamm L."/>
            <person name="Soucaille P."/>
            <person name="Daly M.J."/>
            <person name="Bennett G.N."/>
            <person name="Koonin E.V."/>
            <person name="Smith D.R."/>
        </authorList>
    </citation>
    <scope>NUCLEOTIDE SEQUENCE [LARGE SCALE GENOMIC DNA]</scope>
    <source>
        <strain evidence="3">ATCC 824 / DSM 792 / JCM 1419 / LMG 5710 / VKM B-1787</strain>
    </source>
</reference>
<dbReference type="GeneID" id="44999322"/>
<dbReference type="PROSITE" id="PS51832">
    <property type="entry name" value="HD_GYP"/>
    <property type="match status" value="1"/>
</dbReference>
<dbReference type="HOGENOM" id="CLU_040286_2_0_9"/>
<dbReference type="InterPro" id="IPR003607">
    <property type="entry name" value="HD/PDEase_dom"/>
</dbReference>
<keyword evidence="3" id="KW-1185">Reference proteome</keyword>
<dbReference type="InterPro" id="IPR006675">
    <property type="entry name" value="HDIG_dom"/>
</dbReference>
<dbReference type="AlphaFoldDB" id="Q97FA3"/>
<dbReference type="NCBIfam" id="TIGR00277">
    <property type="entry name" value="HDIG"/>
    <property type="match status" value="1"/>
</dbReference>
<dbReference type="PANTHER" id="PTHR43155:SF1">
    <property type="entry name" value="3'3'-CGAMP-SPECIFIC PHOSPHODIESTERASE 1"/>
    <property type="match status" value="1"/>
</dbReference>
<proteinExistence type="predicted"/>
<dbReference type="Gene3D" id="1.10.3210.10">
    <property type="entry name" value="Hypothetical protein af1432"/>
    <property type="match status" value="2"/>
</dbReference>
<sequence length="417" mass="47413">MDISFEKIIRSVSLALDLAEISSSENPNCEKNISNVNFSSHKFYNHSKRTTYIALKLAKVLNLSNNSMKNLYIASLLHDIGAVNSLNASHTSSEFIKQHCIQGAAITENLPIFNSVSPIIHYHHENYNGTGPFKLKYDQIPIESRIIHLADMVETLYEENINAFKQHKDIINLVCENPLFDKEVLKAFLSIASKEMFWFDMENISFLDFILDNISPDIDDKLDLKQFESFAFMISDVIDSKSSFTAKHSRSISNLAFQVSKYVGYSEEKCLKMKIAGLLHDIGKLAIPTSILDKNGSLTDDEFSIIKSHVYYTKIILDSIEDIHDISYWASSHHEKLNGTGYPRHLTASELSEECRIMGVCDIYQALTEDRPYRKGLSHEEAFKILNHMTSDGYICEKAVFQLNGALKKINMKQSIK</sequence>
<dbReference type="InterPro" id="IPR037522">
    <property type="entry name" value="HD_GYP_dom"/>
</dbReference>